<feature type="region of interest" description="Disordered" evidence="10">
    <location>
        <begin position="1640"/>
        <end position="1792"/>
    </location>
</feature>
<feature type="region of interest" description="Disordered" evidence="10">
    <location>
        <begin position="2124"/>
        <end position="2152"/>
    </location>
</feature>
<feature type="compositionally biased region" description="Basic and acidic residues" evidence="10">
    <location>
        <begin position="494"/>
        <end position="510"/>
    </location>
</feature>
<dbReference type="SUPFAM" id="SSF56784">
    <property type="entry name" value="HAD-like"/>
    <property type="match status" value="1"/>
</dbReference>
<evidence type="ECO:0000256" key="1">
    <source>
        <dbReference type="ARBA" id="ARBA00001946"/>
    </source>
</evidence>
<feature type="region of interest" description="Disordered" evidence="10">
    <location>
        <begin position="1545"/>
        <end position="1564"/>
    </location>
</feature>
<dbReference type="VEuPathDB" id="CryptoDB:Cvel_8189"/>
<dbReference type="EMBL" id="CDMZ01003644">
    <property type="protein sequence ID" value="CEM47107.1"/>
    <property type="molecule type" value="Genomic_DNA"/>
</dbReference>
<dbReference type="PANTHER" id="PTHR14217:SF1">
    <property type="entry name" value="INOSITOL-TETRAKISPHOSPHATE 1-KINASE"/>
    <property type="match status" value="1"/>
</dbReference>
<dbReference type="GO" id="GO:0005524">
    <property type="term" value="F:ATP binding"/>
    <property type="evidence" value="ECO:0007669"/>
    <property type="project" value="UniProtKB-KW"/>
</dbReference>
<feature type="region of interest" description="Disordered" evidence="10">
    <location>
        <begin position="1138"/>
        <end position="1177"/>
    </location>
</feature>
<feature type="compositionally biased region" description="Basic and acidic residues" evidence="10">
    <location>
        <begin position="960"/>
        <end position="981"/>
    </location>
</feature>
<dbReference type="GO" id="GO:0005737">
    <property type="term" value="C:cytoplasm"/>
    <property type="evidence" value="ECO:0007669"/>
    <property type="project" value="TreeGrafter"/>
</dbReference>
<dbReference type="InterPro" id="IPR040464">
    <property type="entry name" value="InsP(3)kin_ATP-grasp"/>
</dbReference>
<feature type="compositionally biased region" description="Basic and acidic residues" evidence="10">
    <location>
        <begin position="1819"/>
        <end position="1835"/>
    </location>
</feature>
<feature type="compositionally biased region" description="Gly residues" evidence="10">
    <location>
        <begin position="1309"/>
        <end position="1320"/>
    </location>
</feature>
<proteinExistence type="inferred from homology"/>
<evidence type="ECO:0000256" key="10">
    <source>
        <dbReference type="SAM" id="MobiDB-lite"/>
    </source>
</evidence>
<feature type="compositionally biased region" description="Polar residues" evidence="10">
    <location>
        <begin position="1714"/>
        <end position="1723"/>
    </location>
</feature>
<evidence type="ECO:0000256" key="8">
    <source>
        <dbReference type="ARBA" id="ARBA00022840"/>
    </source>
</evidence>
<feature type="compositionally biased region" description="Polar residues" evidence="10">
    <location>
        <begin position="2039"/>
        <end position="2056"/>
    </location>
</feature>
<feature type="region of interest" description="Disordered" evidence="10">
    <location>
        <begin position="1047"/>
        <end position="1122"/>
    </location>
</feature>
<dbReference type="Pfam" id="PF13419">
    <property type="entry name" value="HAD_2"/>
    <property type="match status" value="1"/>
</dbReference>
<feature type="region of interest" description="Disordered" evidence="10">
    <location>
        <begin position="557"/>
        <end position="617"/>
    </location>
</feature>
<feature type="compositionally biased region" description="Basic and acidic residues" evidence="10">
    <location>
        <begin position="1480"/>
        <end position="1489"/>
    </location>
</feature>
<feature type="region of interest" description="Disordered" evidence="10">
    <location>
        <begin position="469"/>
        <end position="523"/>
    </location>
</feature>
<feature type="region of interest" description="Disordered" evidence="10">
    <location>
        <begin position="1577"/>
        <end position="1626"/>
    </location>
</feature>
<dbReference type="GO" id="GO:0000287">
    <property type="term" value="F:magnesium ion binding"/>
    <property type="evidence" value="ECO:0007669"/>
    <property type="project" value="InterPro"/>
</dbReference>
<keyword evidence="7" id="KW-0418">Kinase</keyword>
<evidence type="ECO:0000256" key="7">
    <source>
        <dbReference type="ARBA" id="ARBA00022777"/>
    </source>
</evidence>
<evidence type="ECO:0000256" key="9">
    <source>
        <dbReference type="ARBA" id="ARBA00022842"/>
    </source>
</evidence>
<evidence type="ECO:0000256" key="4">
    <source>
        <dbReference type="ARBA" id="ARBA00022679"/>
    </source>
</evidence>
<feature type="compositionally biased region" description="Polar residues" evidence="10">
    <location>
        <begin position="865"/>
        <end position="879"/>
    </location>
</feature>
<dbReference type="InterPro" id="IPR008656">
    <property type="entry name" value="Inositol_tetrakis-P_1-kinase"/>
</dbReference>
<dbReference type="InterPro" id="IPR041492">
    <property type="entry name" value="HAD_2"/>
</dbReference>
<feature type="region of interest" description="Disordered" evidence="10">
    <location>
        <begin position="2194"/>
        <end position="2223"/>
    </location>
</feature>
<feature type="region of interest" description="Disordered" evidence="10">
    <location>
        <begin position="134"/>
        <end position="172"/>
    </location>
</feature>
<protein>
    <recommendedName>
        <fullName evidence="3">inositol-1,3,4-trisphosphate 5/6-kinase</fullName>
        <ecNumber evidence="3">2.7.1.159</ecNumber>
    </recommendedName>
</protein>
<feature type="compositionally biased region" description="Low complexity" evidence="10">
    <location>
        <begin position="364"/>
        <end position="373"/>
    </location>
</feature>
<gene>
    <name evidence="12" type="ORF">Cvel_8189</name>
</gene>
<keyword evidence="4" id="KW-0808">Transferase</keyword>
<keyword evidence="9" id="KW-0460">Magnesium</keyword>
<evidence type="ECO:0000256" key="3">
    <source>
        <dbReference type="ARBA" id="ARBA00012017"/>
    </source>
</evidence>
<dbReference type="GO" id="GO:0047325">
    <property type="term" value="F:inositol-3,4,5,6-tetrakisphosphate 1-kinase activity"/>
    <property type="evidence" value="ECO:0007669"/>
    <property type="project" value="InterPro"/>
</dbReference>
<feature type="compositionally biased region" description="Polar residues" evidence="10">
    <location>
        <begin position="1771"/>
        <end position="1792"/>
    </location>
</feature>
<feature type="compositionally biased region" description="Low complexity" evidence="10">
    <location>
        <begin position="565"/>
        <end position="588"/>
    </location>
</feature>
<feature type="compositionally biased region" description="Basic and acidic residues" evidence="10">
    <location>
        <begin position="1110"/>
        <end position="1122"/>
    </location>
</feature>
<name>A0A0G4HS18_9ALVE</name>
<feature type="region of interest" description="Disordered" evidence="10">
    <location>
        <begin position="364"/>
        <end position="432"/>
    </location>
</feature>
<evidence type="ECO:0000256" key="5">
    <source>
        <dbReference type="ARBA" id="ARBA00022723"/>
    </source>
</evidence>
<accession>A0A0G4HS18</accession>
<keyword evidence="6" id="KW-0547">Nucleotide-binding</keyword>
<keyword evidence="8" id="KW-0067">ATP-binding</keyword>
<feature type="region of interest" description="Disordered" evidence="10">
    <location>
        <begin position="1382"/>
        <end position="1431"/>
    </location>
</feature>
<feature type="region of interest" description="Disordered" evidence="10">
    <location>
        <begin position="956"/>
        <end position="999"/>
    </location>
</feature>
<feature type="compositionally biased region" description="Polar residues" evidence="10">
    <location>
        <begin position="608"/>
        <end position="617"/>
    </location>
</feature>
<feature type="region of interest" description="Disordered" evidence="10">
    <location>
        <begin position="46"/>
        <end position="68"/>
    </location>
</feature>
<feature type="compositionally biased region" description="Polar residues" evidence="10">
    <location>
        <begin position="1164"/>
        <end position="1175"/>
    </location>
</feature>
<dbReference type="EC" id="2.7.1.159" evidence="3"/>
<evidence type="ECO:0000256" key="6">
    <source>
        <dbReference type="ARBA" id="ARBA00022741"/>
    </source>
</evidence>
<feature type="compositionally biased region" description="Pro residues" evidence="10">
    <location>
        <begin position="823"/>
        <end position="833"/>
    </location>
</feature>
<feature type="compositionally biased region" description="Basic and acidic residues" evidence="10">
    <location>
        <begin position="1402"/>
        <end position="1412"/>
    </location>
</feature>
<reference evidence="12" key="1">
    <citation type="submission" date="2014-11" db="EMBL/GenBank/DDBJ databases">
        <authorList>
            <person name="Otto D Thomas"/>
            <person name="Naeem Raeece"/>
        </authorList>
    </citation>
    <scope>NUCLEOTIDE SEQUENCE</scope>
</reference>
<feature type="region of interest" description="Disordered" evidence="10">
    <location>
        <begin position="1459"/>
        <end position="1516"/>
    </location>
</feature>
<dbReference type="Pfam" id="PF05770">
    <property type="entry name" value="Ins134_P3_kin"/>
    <property type="match status" value="2"/>
</dbReference>
<feature type="compositionally biased region" description="Gly residues" evidence="10">
    <location>
        <begin position="1258"/>
        <end position="1268"/>
    </location>
</feature>
<evidence type="ECO:0000313" key="12">
    <source>
        <dbReference type="EMBL" id="CEM47107.1"/>
    </source>
</evidence>
<feature type="compositionally biased region" description="Low complexity" evidence="10">
    <location>
        <begin position="1054"/>
        <end position="1066"/>
    </location>
</feature>
<feature type="compositionally biased region" description="Polar residues" evidence="10">
    <location>
        <begin position="1989"/>
        <end position="2007"/>
    </location>
</feature>
<feature type="region of interest" description="Disordered" evidence="10">
    <location>
        <begin position="1197"/>
        <end position="1231"/>
    </location>
</feature>
<dbReference type="GO" id="GO:0032957">
    <property type="term" value="P:inositol trisphosphate metabolic process"/>
    <property type="evidence" value="ECO:0007669"/>
    <property type="project" value="InterPro"/>
</dbReference>
<comment type="cofactor">
    <cofactor evidence="1">
        <name>Mg(2+)</name>
        <dbReference type="ChEBI" id="CHEBI:18420"/>
    </cofactor>
</comment>
<evidence type="ECO:0000256" key="2">
    <source>
        <dbReference type="ARBA" id="ARBA00009601"/>
    </source>
</evidence>
<comment type="similarity">
    <text evidence="2">Belongs to the ITPK1 family.</text>
</comment>
<feature type="compositionally biased region" description="Basic and acidic residues" evidence="10">
    <location>
        <begin position="594"/>
        <end position="607"/>
    </location>
</feature>
<feature type="compositionally biased region" description="Low complexity" evidence="10">
    <location>
        <begin position="1598"/>
        <end position="1608"/>
    </location>
</feature>
<feature type="compositionally biased region" description="Basic and acidic residues" evidence="10">
    <location>
        <begin position="1274"/>
        <end position="1284"/>
    </location>
</feature>
<feature type="domain" description="Inositol 1,3,4-trisphosphate 5/6-kinase ATP-grasp" evidence="11">
    <location>
        <begin position="2251"/>
        <end position="2308"/>
    </location>
</feature>
<organism evidence="12">
    <name type="scientific">Chromera velia CCMP2878</name>
    <dbReference type="NCBI Taxonomy" id="1169474"/>
    <lineage>
        <taxon>Eukaryota</taxon>
        <taxon>Sar</taxon>
        <taxon>Alveolata</taxon>
        <taxon>Colpodellida</taxon>
        <taxon>Chromeraceae</taxon>
        <taxon>Chromera</taxon>
    </lineage>
</organism>
<dbReference type="InterPro" id="IPR023214">
    <property type="entry name" value="HAD_sf"/>
</dbReference>
<feature type="compositionally biased region" description="Low complexity" evidence="10">
    <location>
        <begin position="1646"/>
        <end position="1673"/>
    </location>
</feature>
<feature type="region of interest" description="Disordered" evidence="10">
    <location>
        <begin position="2039"/>
        <end position="2061"/>
    </location>
</feature>
<feature type="compositionally biased region" description="Polar residues" evidence="10">
    <location>
        <begin position="1285"/>
        <end position="1297"/>
    </location>
</feature>
<feature type="compositionally biased region" description="Low complexity" evidence="10">
    <location>
        <begin position="391"/>
        <end position="405"/>
    </location>
</feature>
<evidence type="ECO:0000259" key="11">
    <source>
        <dbReference type="Pfam" id="PF05770"/>
    </source>
</evidence>
<dbReference type="GO" id="GO:0052725">
    <property type="term" value="F:inositol-1,3,4-trisphosphate 6-kinase activity"/>
    <property type="evidence" value="ECO:0007669"/>
    <property type="project" value="InterPro"/>
</dbReference>
<feature type="compositionally biased region" description="Low complexity" evidence="10">
    <location>
        <begin position="1581"/>
        <end position="1591"/>
    </location>
</feature>
<feature type="region of interest" description="Disordered" evidence="10">
    <location>
        <begin position="802"/>
        <end position="932"/>
    </location>
</feature>
<feature type="compositionally biased region" description="Basic residues" evidence="10">
    <location>
        <begin position="136"/>
        <end position="152"/>
    </location>
</feature>
<feature type="compositionally biased region" description="Low complexity" evidence="10">
    <location>
        <begin position="1197"/>
        <end position="1216"/>
    </location>
</feature>
<feature type="compositionally biased region" description="Polar residues" evidence="10">
    <location>
        <begin position="918"/>
        <end position="930"/>
    </location>
</feature>
<feature type="region of interest" description="Disordered" evidence="10">
    <location>
        <begin position="1258"/>
        <end position="1320"/>
    </location>
</feature>
<dbReference type="PANTHER" id="PTHR14217">
    <property type="entry name" value="INOSITOL-TETRAKISPHOSPHATE 1-KINASE"/>
    <property type="match status" value="1"/>
</dbReference>
<dbReference type="Gene3D" id="3.40.50.1000">
    <property type="entry name" value="HAD superfamily/HAD-like"/>
    <property type="match status" value="1"/>
</dbReference>
<feature type="region of interest" description="Disordered" evidence="10">
    <location>
        <begin position="1989"/>
        <end position="2020"/>
    </location>
</feature>
<dbReference type="Gene3D" id="3.30.470.20">
    <property type="entry name" value="ATP-grasp fold, B domain"/>
    <property type="match status" value="2"/>
</dbReference>
<feature type="compositionally biased region" description="Polar residues" evidence="10">
    <location>
        <begin position="1674"/>
        <end position="1684"/>
    </location>
</feature>
<feature type="compositionally biased region" description="Basic and acidic residues" evidence="10">
    <location>
        <begin position="899"/>
        <end position="917"/>
    </location>
</feature>
<sequence length="2317" mass="244813">MPIKGVILDFGRTLVYPSNPSATAVGGGGTVKRKDSGARLVRHHSMIGPGSHDSSVFPVKRNRGQTRGDCMRERAQELDKDAEVDEEEEPEMPVLDKDELRGKELIAEFHISRSPELRGVDGDKFFTAYMEEVSQQRKRKKERKEKQQKRRKEGIPDDDKDGGGGTEGDKKFLNRVTDTLQKMGVDGSKENHFQEIVRNCCISVLASVSQKSWAMVEGAHEALMQLHRRYRLALCTNSNEADKQNQLIDYFGIRKFFDIVLVSGEAGVRKPQPETMKRVAREWGYHPSEIVAVGDQLPKDVLCAHAAHMHSIWFPTHAGEPKAVNERCLQKVSTDFRVGHLSQVAPLIAVMDTGLDARRRQLRSRLGQQSGLSEISQQRGDTRQEGEQEGESAVVGGSSVISGSVRKGRVEGGEGDAPARVVPSSGDHVEVPSSSFLSLSSVIHTNANANMISPEGAPEGPARMCAEAQTQKEGGGVNKDGASPENLFGASSTEKQKEGGKKEKSKKDQAGGEGQVEDPSDLREILVPEIPEFPCRTFSFQEFVDACSACCEREDSSGTPFASGSSPSRSRSSQSHPPQSQQHQQQPQGARRAVTREEGAKEREKSGSCHSRMSVASSLPTKPPVVVAYLISLKKANSLYDLGAFFSTPQVIYVPVFHTMSISKQLSSLSRPPDVFLFKVTDLLVSPKASHRAAVEDLEAYLKANPGVRAVGSLVAQRRVSNRIFLQRLIKDACVAVNARMEAVANTGMQMTVCRVRPPTLDAGSQLNLAGRCITSSLSLTHADRDKLQQELRHYLQYDAVRPPCNQGKSQTPLRGAGALLWPEPPSPAPAAPPTSRGGSGGEEASENVCVKGGVYENPREGRSSDSPIPQTPEPNITAGSPLVPHLSTSTALHMKGGRSTDGDQRQTTAERERENENSLSPSRCNQQSLKPIRRFPRCRPARTVYVPDLQLPSLVPRRSSAEHHHGGAADFRSDREKETEADAATTVHPSPAAAPLPAPTNSFATAGTENRLLRSLSVVPTSAPLTPASCPLCAIHLPPSSCVDEEEAEELTLPSASASVSPSLHPSRRGTATATSSVVIPPRVSNPVASLTQSPVHAHRPQPPIGSGERSRISDDGDREGFPGPFALPLSVGPSRSGNGNGCLPGPSHAYHGRPVADGGRNEMSSFVATSSGQRAVAQPHPVVLFSDREREESGVWSASSSASSGSTSSYSFPSGHKRPEDGRGGPVVVGGGIFEGSRVGGLEDLLMAGRSGGLLVGGGRTTGGGEPSTEFETPKRAEERSSTVRWYQPPQQQKGGNDIAGSSMVVPGGGGGEGGGKTVRGRRIPSCCLATLGEELKRLGVIFPVVLKRPIAVGPLESHDIAVVFDLKSMFLISRSPPFPTAAAGGARKKKPGGSPESPQTRERERDKPRSSTASSIGHSAAGTTTTVGVGTCRAGLSTSASSRLQSPFFWCVTHGSSDEGTAEEGEKETGTVSSSRHPLEEREREVSGWTGGKEGNIPVDPFHRPPRLASTEGLRVTTRPALVNPEHFAETPDIPSVVARREWGGANEPSPGVPQNPIWGDPVVAPVGHVVPEAKGQTALTNTTTSTATPPPPAAILAPAGAGTNRPHGGIHHSSSSHTRLSWHHAGPRFLASPLGSAASYGRSSEPSRTVSSPSSSSVSCSSSRGPSPSTDAITVSSSANVVPVQASHSHKRVAGGNGINNGPPLLTSDCALSTGSQSPSFPPPDLNTVISSAPPIFPGHGGGGAGSRKSVKLSDSPRTSAHIVPFSSASSVAPTGAPMSSRSQSQHQIPFRGVVASASAVFGSGASTVALRKVETHDETEHEHEKERESRSPSLSLRNGPLADNVVQHRKAQQAQVGSPGIPTLHMPPHRERGGLSLPACVACGALTKPTAEVAENVSVGAPAAVYGPGTGSEVPHVDVGMSEDDPGTWRYGSVVQEFVDHGRRLWKVLVVGEHVRLLERQSLPSRHEHAAWNALEESLLNVQGRSGSTDTVDGPSSSSVQNETRESAVLPGSLSPAPAIGTGGCAIQRFSSTETETGPCTRQSSTATQALGKSRKGTRPLGVVAFNTVGMGALIHALHAGQRPRVHPSQSAPFLAHAAGGPPNVPLFPEGDAVVDGTGACTPKPQRGERTKGSAERTHGAAPPRVSVTSHDVGRRYYTACDPGSLWLSGGEEGAFLHYVASHEDLTKNTARNGEKGGGAVDGIHTSRAPRGTGSSEVGGASGGVGFRSHSLVLSLSDSAHLPDGARAVMIALVEEFAEQLGCRLFGLDVLVEEATGDLVVVDVNFFPTFNGVPDFPSILRLYLSQLAAKHS</sequence>
<feature type="domain" description="Inositol 1,3,4-trisphosphate 5/6-kinase ATP-grasp" evidence="11">
    <location>
        <begin position="1939"/>
        <end position="1974"/>
    </location>
</feature>
<feature type="region of interest" description="Disordered" evidence="10">
    <location>
        <begin position="1819"/>
        <end position="1844"/>
    </location>
</feature>
<dbReference type="InterPro" id="IPR036412">
    <property type="entry name" value="HAD-like_sf"/>
</dbReference>
<dbReference type="GO" id="GO:0052726">
    <property type="term" value="F:inositol-1,3,4-trisphosphate 5-kinase activity"/>
    <property type="evidence" value="ECO:0007669"/>
    <property type="project" value="InterPro"/>
</dbReference>
<feature type="compositionally biased region" description="Basic and acidic residues" evidence="10">
    <location>
        <begin position="2131"/>
        <end position="2144"/>
    </location>
</feature>
<keyword evidence="5" id="KW-0479">Metal-binding</keyword>